<feature type="compositionally biased region" description="Pro residues" evidence="1">
    <location>
        <begin position="83"/>
        <end position="95"/>
    </location>
</feature>
<gene>
    <name evidence="2" type="ORF">PGLA2088_LOCUS11863</name>
</gene>
<evidence type="ECO:0000313" key="2">
    <source>
        <dbReference type="EMBL" id="CAE8655870.1"/>
    </source>
</evidence>
<protein>
    <submittedName>
        <fullName evidence="2">Uncharacterized protein</fullName>
    </submittedName>
</protein>
<feature type="compositionally biased region" description="Polar residues" evidence="1">
    <location>
        <begin position="72"/>
        <end position="82"/>
    </location>
</feature>
<feature type="region of interest" description="Disordered" evidence="1">
    <location>
        <begin position="1"/>
        <end position="43"/>
    </location>
</feature>
<feature type="region of interest" description="Disordered" evidence="1">
    <location>
        <begin position="72"/>
        <end position="98"/>
    </location>
</feature>
<feature type="compositionally biased region" description="Basic and acidic residues" evidence="1">
    <location>
        <begin position="577"/>
        <end position="618"/>
    </location>
</feature>
<reference evidence="2" key="1">
    <citation type="submission" date="2021-02" db="EMBL/GenBank/DDBJ databases">
        <authorList>
            <person name="Dougan E. K."/>
            <person name="Rhodes N."/>
            <person name="Thang M."/>
            <person name="Chan C."/>
        </authorList>
    </citation>
    <scope>NUCLEOTIDE SEQUENCE</scope>
</reference>
<proteinExistence type="predicted"/>
<dbReference type="AlphaFoldDB" id="A0A813IUB8"/>
<dbReference type="EMBL" id="CAJNNW010013840">
    <property type="protein sequence ID" value="CAE8655870.1"/>
    <property type="molecule type" value="Genomic_DNA"/>
</dbReference>
<evidence type="ECO:0000313" key="3">
    <source>
        <dbReference type="Proteomes" id="UP000626109"/>
    </source>
</evidence>
<evidence type="ECO:0000256" key="1">
    <source>
        <dbReference type="SAM" id="MobiDB-lite"/>
    </source>
</evidence>
<feature type="region of interest" description="Disordered" evidence="1">
    <location>
        <begin position="523"/>
        <end position="649"/>
    </location>
</feature>
<comment type="caution">
    <text evidence="2">The sequence shown here is derived from an EMBL/GenBank/DDBJ whole genome shotgun (WGS) entry which is preliminary data.</text>
</comment>
<accession>A0A813IUB8</accession>
<organism evidence="2 3">
    <name type="scientific">Polarella glacialis</name>
    <name type="common">Dinoflagellate</name>
    <dbReference type="NCBI Taxonomy" id="89957"/>
    <lineage>
        <taxon>Eukaryota</taxon>
        <taxon>Sar</taxon>
        <taxon>Alveolata</taxon>
        <taxon>Dinophyceae</taxon>
        <taxon>Suessiales</taxon>
        <taxon>Suessiaceae</taxon>
        <taxon>Polarella</taxon>
    </lineage>
</organism>
<dbReference type="Proteomes" id="UP000626109">
    <property type="component" value="Unassembled WGS sequence"/>
</dbReference>
<name>A0A813IUB8_POLGL</name>
<sequence length="649" mass="71396">MADGAQPPASPDGFPGIGQLSQEVPQQEAGAASEVPQQQDKMDLIMKKMKLMEDELRESKNTIATLQVNATNVGTPASSSGSQPPPHPVNPPGRPDPGWQDIFEGLGIDWGDIDPEMVKKLHNDSAARKAFAALWAPPANKKIRKFDSQQQSLRDVKDYSSAAQGAEVLSPLSAAFTADDNLLQAFKQYHESELIPVLRDLQTSMSSAGNIVFDRLLSTENAMTDLQLSVNTMEAREARRTIVFTGLPPFYPKVQIDNNLHYLAGKCNFDYKTAIQTTVNHLISQQESVLFVTFTTDHIAAEVRKTLKRIRTGQHIHWHHKVKNADGGYEYINTPIRFDDAIDTNARLLRTPLLAAIEVLFKQEGSPLYATEPDVRWPIQQLYSNGKLIFQHCLCFEKTAKGLYKSICYVAEHHSNLFADKWPAAFAQQLHRHAAFSQAHYWANSLGTTRATLNSAYQTDHTLTVSGRGETGGFPYNIFFESFTAEVAEVLKHAPEAPLQGSLGNYSKVVGKTLTAFGMNRQSFGSKARGSNDPADDVDMEGDQAPATQPSANDQAGIDYNAFPDSGSDWFKGKGKGYKDKGSHNDTSSKGKGKNDKGKNKGKNDKGSNDKGKGKEGKAFQGQSSTRPLERLEQPRQQRRPPGQAPSHA</sequence>